<dbReference type="RefSeq" id="WP_071062515.1">
    <property type="nucleotide sequence ID" value="NZ_MAXA01000158.1"/>
</dbReference>
<comment type="caution">
    <text evidence="8">The sequence shown here is derived from an EMBL/GenBank/DDBJ whole genome shotgun (WGS) entry which is preliminary data.</text>
</comment>
<evidence type="ECO:0000256" key="5">
    <source>
        <dbReference type="SAM" id="MobiDB-lite"/>
    </source>
</evidence>
<feature type="domain" description="OmpA-like" evidence="7">
    <location>
        <begin position="291"/>
        <end position="406"/>
    </location>
</feature>
<dbReference type="Gene3D" id="3.40.1520.20">
    <property type="match status" value="1"/>
</dbReference>
<keyword evidence="6" id="KW-0812">Transmembrane</keyword>
<keyword evidence="8" id="KW-0282">Flagellum</keyword>
<sequence>MSSPAVAFPRRPRLVAFAVSLIIAWLLLGLGALWLRRGPIENDLTGRAADAVRSAGATQVRVSAEGREIVLHGRFDSAEDARRAAAAAAVSGSSSVRLAADAVIASEPAQPLVVGMEQRAGRAPAGVVLSATVPDSATRAALLGAAADAAGGVVSATVTVDPRVATPAVEAFGDVARALGTGPGVRSVTIDGSSVVLWGSAPDDAARASIGAAVLAAARQSIPGASLENRLAVGSGATVALDPATGEILRPAAPTPATVPAPSAVPAPAPAPGTTGGAGWAAAGSADSTRAALRAALDGTALTFPVGDTVLGASTRSGLDKVARALLPGDLTVIVGGHTDSTGPRALNQALSIDRARVAREYLVMRGVPAERIRAAGFGPDQPIADNASTSGRAANRRVDVTPVAD</sequence>
<dbReference type="SUPFAM" id="SSF103088">
    <property type="entry name" value="OmpA-like"/>
    <property type="match status" value="1"/>
</dbReference>
<keyword evidence="8" id="KW-0966">Cell projection</keyword>
<evidence type="ECO:0000259" key="7">
    <source>
        <dbReference type="PROSITE" id="PS51123"/>
    </source>
</evidence>
<evidence type="ECO:0000313" key="8">
    <source>
        <dbReference type="EMBL" id="OHV32168.1"/>
    </source>
</evidence>
<comment type="subcellular location">
    <subcellularLocation>
        <location evidence="1">Cell outer membrane</location>
    </subcellularLocation>
</comment>
<proteinExistence type="predicted"/>
<evidence type="ECO:0000256" key="6">
    <source>
        <dbReference type="SAM" id="Phobius"/>
    </source>
</evidence>
<dbReference type="GO" id="GO:0009279">
    <property type="term" value="C:cell outer membrane"/>
    <property type="evidence" value="ECO:0007669"/>
    <property type="project" value="UniProtKB-SubCell"/>
</dbReference>
<dbReference type="PRINTS" id="PR01021">
    <property type="entry name" value="OMPADOMAIN"/>
</dbReference>
<feature type="compositionally biased region" description="Pro residues" evidence="5">
    <location>
        <begin position="253"/>
        <end position="271"/>
    </location>
</feature>
<feature type="transmembrane region" description="Helical" evidence="6">
    <location>
        <begin position="12"/>
        <end position="35"/>
    </location>
</feature>
<dbReference type="InterPro" id="IPR006665">
    <property type="entry name" value="OmpA-like"/>
</dbReference>
<protein>
    <submittedName>
        <fullName evidence="8">Flagellar motor protein MotB</fullName>
    </submittedName>
</protein>
<dbReference type="InterPro" id="IPR036737">
    <property type="entry name" value="OmpA-like_sf"/>
</dbReference>
<feature type="region of interest" description="Disordered" evidence="5">
    <location>
        <begin position="377"/>
        <end position="406"/>
    </location>
</feature>
<keyword evidence="9" id="KW-1185">Reference proteome</keyword>
<keyword evidence="6" id="KW-1133">Transmembrane helix</keyword>
<evidence type="ECO:0000313" key="9">
    <source>
        <dbReference type="Proteomes" id="UP000179769"/>
    </source>
</evidence>
<reference evidence="9" key="1">
    <citation type="submission" date="2016-07" db="EMBL/GenBank/DDBJ databases">
        <title>Frankia sp. NRRL B-16219 Genome sequencing.</title>
        <authorList>
            <person name="Ghodhbane-Gtari F."/>
            <person name="Swanson E."/>
            <person name="Gueddou A."/>
            <person name="Louati M."/>
            <person name="Nouioui I."/>
            <person name="Hezbri K."/>
            <person name="Abebe-Akele F."/>
            <person name="Simpson S."/>
            <person name="Morris K."/>
            <person name="Thomas K."/>
            <person name="Gtari M."/>
            <person name="Tisa L.S."/>
        </authorList>
    </citation>
    <scope>NUCLEOTIDE SEQUENCE [LARGE SCALE GENOMIC DNA]</scope>
    <source>
        <strain evidence="9">NRRL B-16219</strain>
    </source>
</reference>
<organism evidence="8 9">
    <name type="scientific">Parafrankia soli</name>
    <dbReference type="NCBI Taxonomy" id="2599596"/>
    <lineage>
        <taxon>Bacteria</taxon>
        <taxon>Bacillati</taxon>
        <taxon>Actinomycetota</taxon>
        <taxon>Actinomycetes</taxon>
        <taxon>Frankiales</taxon>
        <taxon>Frankiaceae</taxon>
        <taxon>Parafrankia</taxon>
    </lineage>
</organism>
<dbReference type="InterPro" id="IPR006664">
    <property type="entry name" value="OMP_bac"/>
</dbReference>
<evidence type="ECO:0000256" key="4">
    <source>
        <dbReference type="PROSITE-ProRule" id="PRU00473"/>
    </source>
</evidence>
<dbReference type="PROSITE" id="PS51123">
    <property type="entry name" value="OMPA_2"/>
    <property type="match status" value="1"/>
</dbReference>
<dbReference type="AlphaFoldDB" id="A0A1S1QBF1"/>
<feature type="region of interest" description="Disordered" evidence="5">
    <location>
        <begin position="249"/>
        <end position="282"/>
    </location>
</feature>
<dbReference type="Proteomes" id="UP000179769">
    <property type="component" value="Unassembled WGS sequence"/>
</dbReference>
<dbReference type="PRINTS" id="PR01023">
    <property type="entry name" value="NAFLGMOTY"/>
</dbReference>
<evidence type="ECO:0000256" key="3">
    <source>
        <dbReference type="ARBA" id="ARBA00023237"/>
    </source>
</evidence>
<keyword evidence="3" id="KW-0998">Cell outer membrane</keyword>
<keyword evidence="8" id="KW-0969">Cilium</keyword>
<evidence type="ECO:0000256" key="1">
    <source>
        <dbReference type="ARBA" id="ARBA00004442"/>
    </source>
</evidence>
<dbReference type="Pfam" id="PF00691">
    <property type="entry name" value="OmpA"/>
    <property type="match status" value="1"/>
</dbReference>
<dbReference type="OrthoDB" id="9782229at2"/>
<dbReference type="CDD" id="cd07185">
    <property type="entry name" value="OmpA_C-like"/>
    <property type="match status" value="1"/>
</dbReference>
<dbReference type="PANTHER" id="PTHR30329">
    <property type="entry name" value="STATOR ELEMENT OF FLAGELLAR MOTOR COMPLEX"/>
    <property type="match status" value="1"/>
</dbReference>
<accession>A0A1S1QBF1</accession>
<evidence type="ECO:0000256" key="2">
    <source>
        <dbReference type="ARBA" id="ARBA00023136"/>
    </source>
</evidence>
<dbReference type="InterPro" id="IPR050330">
    <property type="entry name" value="Bact_OuterMem_StrucFunc"/>
</dbReference>
<dbReference type="EMBL" id="MAXA01000158">
    <property type="protein sequence ID" value="OHV32168.1"/>
    <property type="molecule type" value="Genomic_DNA"/>
</dbReference>
<gene>
    <name evidence="8" type="ORF">BBK14_15840</name>
</gene>
<keyword evidence="2 4" id="KW-0472">Membrane</keyword>
<dbReference type="Gene3D" id="3.30.1330.60">
    <property type="entry name" value="OmpA-like domain"/>
    <property type="match status" value="1"/>
</dbReference>
<name>A0A1S1QBF1_9ACTN</name>
<dbReference type="PANTHER" id="PTHR30329:SF21">
    <property type="entry name" value="LIPOPROTEIN YIAD-RELATED"/>
    <property type="match status" value="1"/>
</dbReference>